<reference evidence="4" key="1">
    <citation type="submission" date="2020-10" db="EMBL/GenBank/DDBJ databases">
        <authorList>
            <person name="Gilroy R."/>
        </authorList>
    </citation>
    <scope>NUCLEOTIDE SEQUENCE</scope>
    <source>
        <strain evidence="4">CHK184-20233</strain>
    </source>
</reference>
<dbReference type="InterPro" id="IPR002347">
    <property type="entry name" value="SDR_fam"/>
</dbReference>
<gene>
    <name evidence="4" type="ORF">IAB38_04615</name>
</gene>
<dbReference type="GO" id="GO:0048038">
    <property type="term" value="F:quinone binding"/>
    <property type="evidence" value="ECO:0007669"/>
    <property type="project" value="TreeGrafter"/>
</dbReference>
<dbReference type="InterPro" id="IPR020904">
    <property type="entry name" value="Sc_DH/Rdtase_CS"/>
</dbReference>
<dbReference type="PANTHER" id="PTHR42760">
    <property type="entry name" value="SHORT-CHAIN DEHYDROGENASES/REDUCTASES FAMILY MEMBER"/>
    <property type="match status" value="1"/>
</dbReference>
<evidence type="ECO:0000256" key="1">
    <source>
        <dbReference type="ARBA" id="ARBA00006484"/>
    </source>
</evidence>
<dbReference type="GO" id="GO:0006633">
    <property type="term" value="P:fatty acid biosynthetic process"/>
    <property type="evidence" value="ECO:0007669"/>
    <property type="project" value="TreeGrafter"/>
</dbReference>
<name>A0A9D1DV05_9FIRM</name>
<proteinExistence type="inferred from homology"/>
<organism evidence="4 5">
    <name type="scientific">Candidatus Onthousia excrementipullorum</name>
    <dbReference type="NCBI Taxonomy" id="2840884"/>
    <lineage>
        <taxon>Bacteria</taxon>
        <taxon>Bacillati</taxon>
        <taxon>Bacillota</taxon>
        <taxon>Bacilli</taxon>
        <taxon>Candidatus Onthousia</taxon>
    </lineage>
</organism>
<evidence type="ECO:0000313" key="4">
    <source>
        <dbReference type="EMBL" id="HIR59314.1"/>
    </source>
</evidence>
<evidence type="ECO:0000256" key="2">
    <source>
        <dbReference type="ARBA" id="ARBA00023002"/>
    </source>
</evidence>
<dbReference type="GO" id="GO:0016616">
    <property type="term" value="F:oxidoreductase activity, acting on the CH-OH group of donors, NAD or NADP as acceptor"/>
    <property type="evidence" value="ECO:0007669"/>
    <property type="project" value="TreeGrafter"/>
</dbReference>
<comment type="similarity">
    <text evidence="1 3">Belongs to the short-chain dehydrogenases/reductases (SDR) family.</text>
</comment>
<dbReference type="PRINTS" id="PR00080">
    <property type="entry name" value="SDRFAMILY"/>
</dbReference>
<comment type="caution">
    <text evidence="4">The sequence shown here is derived from an EMBL/GenBank/DDBJ whole genome shotgun (WGS) entry which is preliminary data.</text>
</comment>
<sequence length="227" mass="25198">MKKVIVITGGSDGLGKTLTESLSKENEVIILATNEEKMIKVANNNNCNYKVCDVSNYFQVEQCINEIIKKYGKIDVLINNAGLWIQEELDTNDSKRINSVVDVNLLGVINCSKAVIPIMKKNKDGLIININSQAGINHKAERVVYNATKWGVTGFCKSLADEVAKYGIRVTNVMPGMMKTDMFNKINIQKNMSNGIDTKEVARLIKFIIDTPSDVMIPEVGIKNINN</sequence>
<evidence type="ECO:0000313" key="5">
    <source>
        <dbReference type="Proteomes" id="UP000824232"/>
    </source>
</evidence>
<evidence type="ECO:0000256" key="3">
    <source>
        <dbReference type="RuleBase" id="RU000363"/>
    </source>
</evidence>
<accession>A0A9D1DV05</accession>
<dbReference type="InterPro" id="IPR036291">
    <property type="entry name" value="NAD(P)-bd_dom_sf"/>
</dbReference>
<dbReference type="SUPFAM" id="SSF51735">
    <property type="entry name" value="NAD(P)-binding Rossmann-fold domains"/>
    <property type="match status" value="1"/>
</dbReference>
<dbReference type="AlphaFoldDB" id="A0A9D1DV05"/>
<dbReference type="PROSITE" id="PS00061">
    <property type="entry name" value="ADH_SHORT"/>
    <property type="match status" value="1"/>
</dbReference>
<dbReference type="PRINTS" id="PR00081">
    <property type="entry name" value="GDHRDH"/>
</dbReference>
<dbReference type="Proteomes" id="UP000824232">
    <property type="component" value="Unassembled WGS sequence"/>
</dbReference>
<dbReference type="EMBL" id="DVHC01000048">
    <property type="protein sequence ID" value="HIR59314.1"/>
    <property type="molecule type" value="Genomic_DNA"/>
</dbReference>
<dbReference type="Pfam" id="PF00106">
    <property type="entry name" value="adh_short"/>
    <property type="match status" value="1"/>
</dbReference>
<protein>
    <submittedName>
        <fullName evidence="4">SDR family oxidoreductase</fullName>
    </submittedName>
</protein>
<dbReference type="PANTHER" id="PTHR42760:SF133">
    <property type="entry name" value="3-OXOACYL-[ACYL-CARRIER-PROTEIN] REDUCTASE"/>
    <property type="match status" value="1"/>
</dbReference>
<dbReference type="Gene3D" id="3.40.50.720">
    <property type="entry name" value="NAD(P)-binding Rossmann-like Domain"/>
    <property type="match status" value="1"/>
</dbReference>
<dbReference type="CDD" id="cd05233">
    <property type="entry name" value="SDR_c"/>
    <property type="match status" value="1"/>
</dbReference>
<reference evidence="4" key="2">
    <citation type="journal article" date="2021" name="PeerJ">
        <title>Extensive microbial diversity within the chicken gut microbiome revealed by metagenomics and culture.</title>
        <authorList>
            <person name="Gilroy R."/>
            <person name="Ravi A."/>
            <person name="Getino M."/>
            <person name="Pursley I."/>
            <person name="Horton D.L."/>
            <person name="Alikhan N.F."/>
            <person name="Baker D."/>
            <person name="Gharbi K."/>
            <person name="Hall N."/>
            <person name="Watson M."/>
            <person name="Adriaenssens E.M."/>
            <person name="Foster-Nyarko E."/>
            <person name="Jarju S."/>
            <person name="Secka A."/>
            <person name="Antonio M."/>
            <person name="Oren A."/>
            <person name="Chaudhuri R.R."/>
            <person name="La Ragione R."/>
            <person name="Hildebrand F."/>
            <person name="Pallen M.J."/>
        </authorList>
    </citation>
    <scope>NUCLEOTIDE SEQUENCE</scope>
    <source>
        <strain evidence="4">CHK184-20233</strain>
    </source>
</reference>
<keyword evidence="2" id="KW-0560">Oxidoreductase</keyword>